<dbReference type="EMBL" id="AWGB01000017">
    <property type="protein sequence ID" value="ESQ91440.1"/>
    <property type="molecule type" value="Genomic_DNA"/>
</dbReference>
<dbReference type="InterPro" id="IPR035093">
    <property type="entry name" value="RelE/ParE_toxin_dom_sf"/>
</dbReference>
<sequence length="81" mass="9014">MRVAFTAAARNDLKDIASYIAQDAPKRARSFVAELRVKCLALADNPLSGGLRAEIRPNLRILPHGRYTVYYEVTIEGVLIL</sequence>
<dbReference type="InterPro" id="IPR051803">
    <property type="entry name" value="TA_system_RelE-like_toxin"/>
</dbReference>
<evidence type="ECO:0000256" key="1">
    <source>
        <dbReference type="ARBA" id="ARBA00006226"/>
    </source>
</evidence>
<dbReference type="Pfam" id="PF05016">
    <property type="entry name" value="ParE_toxin"/>
    <property type="match status" value="1"/>
</dbReference>
<dbReference type="OrthoDB" id="8369899at2"/>
<dbReference type="RefSeq" id="WP_018080854.1">
    <property type="nucleotide sequence ID" value="NZ_AQWM01000003.1"/>
</dbReference>
<organism evidence="3 4">
    <name type="scientific">Asticcacaulis benevestitus DSM 16100 = ATCC BAA-896</name>
    <dbReference type="NCBI Taxonomy" id="1121022"/>
    <lineage>
        <taxon>Bacteria</taxon>
        <taxon>Pseudomonadati</taxon>
        <taxon>Pseudomonadota</taxon>
        <taxon>Alphaproteobacteria</taxon>
        <taxon>Caulobacterales</taxon>
        <taxon>Caulobacteraceae</taxon>
        <taxon>Asticcacaulis</taxon>
    </lineage>
</organism>
<dbReference type="AlphaFoldDB" id="V4Q0U0"/>
<dbReference type="InterPro" id="IPR007712">
    <property type="entry name" value="RelE/ParE_toxin"/>
</dbReference>
<dbReference type="eggNOG" id="COG3668">
    <property type="taxonomic scope" value="Bacteria"/>
</dbReference>
<evidence type="ECO:0000313" key="4">
    <source>
        <dbReference type="Proteomes" id="UP000017837"/>
    </source>
</evidence>
<accession>V4Q0U0</accession>
<dbReference type="PATRIC" id="fig|1121022.4.peg.2126"/>
<comment type="similarity">
    <text evidence="1">Belongs to the RelE toxin family.</text>
</comment>
<reference evidence="3 4" key="1">
    <citation type="journal article" date="2014" name="Nature">
        <title>Sequential evolution of bacterial morphology by co-option of a developmental regulator.</title>
        <authorList>
            <person name="Jiang C."/>
            <person name="Brown P.J."/>
            <person name="Ducret A."/>
            <person name="Brun Y.V."/>
        </authorList>
    </citation>
    <scope>NUCLEOTIDE SEQUENCE [LARGE SCALE GENOMIC DNA]</scope>
    <source>
        <strain evidence="3 4">DSM 16100</strain>
    </source>
</reference>
<evidence type="ECO:0008006" key="5">
    <source>
        <dbReference type="Google" id="ProtNLM"/>
    </source>
</evidence>
<keyword evidence="2" id="KW-1277">Toxin-antitoxin system</keyword>
<gene>
    <name evidence="3" type="ORF">ABENE_10530</name>
</gene>
<dbReference type="PANTHER" id="PTHR33755:SF6">
    <property type="entry name" value="PLASMID STABILIZATION SYSTEM PROTEIN"/>
    <property type="match status" value="1"/>
</dbReference>
<dbReference type="Gene3D" id="3.30.2310.20">
    <property type="entry name" value="RelE-like"/>
    <property type="match status" value="1"/>
</dbReference>
<keyword evidence="4" id="KW-1185">Reference proteome</keyword>
<dbReference type="PANTHER" id="PTHR33755">
    <property type="entry name" value="TOXIN PARE1-RELATED"/>
    <property type="match status" value="1"/>
</dbReference>
<protein>
    <recommendedName>
        <fullName evidence="5">Plasmid stabilization protein</fullName>
    </recommendedName>
</protein>
<evidence type="ECO:0000256" key="2">
    <source>
        <dbReference type="ARBA" id="ARBA00022649"/>
    </source>
</evidence>
<name>V4Q0U0_9CAUL</name>
<comment type="caution">
    <text evidence="3">The sequence shown here is derived from an EMBL/GenBank/DDBJ whole genome shotgun (WGS) entry which is preliminary data.</text>
</comment>
<proteinExistence type="inferred from homology"/>
<evidence type="ECO:0000313" key="3">
    <source>
        <dbReference type="EMBL" id="ESQ91440.1"/>
    </source>
</evidence>
<dbReference type="STRING" id="1121022.GCA_000376105_01188"/>
<dbReference type="Proteomes" id="UP000017837">
    <property type="component" value="Unassembled WGS sequence"/>
</dbReference>